<reference evidence="1" key="1">
    <citation type="submission" date="2020-03" db="EMBL/GenBank/DDBJ databases">
        <title>The deep terrestrial virosphere.</title>
        <authorList>
            <person name="Holmfeldt K."/>
            <person name="Nilsson E."/>
            <person name="Simone D."/>
            <person name="Lopez-Fernandez M."/>
            <person name="Wu X."/>
            <person name="de Brujin I."/>
            <person name="Lundin D."/>
            <person name="Andersson A."/>
            <person name="Bertilsson S."/>
            <person name="Dopson M."/>
        </authorList>
    </citation>
    <scope>NUCLEOTIDE SEQUENCE</scope>
    <source>
        <strain evidence="1">MM415B03043</strain>
    </source>
</reference>
<dbReference type="AlphaFoldDB" id="A0A6M3KYT8"/>
<proteinExistence type="predicted"/>
<organism evidence="1">
    <name type="scientific">viral metagenome</name>
    <dbReference type="NCBI Taxonomy" id="1070528"/>
    <lineage>
        <taxon>unclassified sequences</taxon>
        <taxon>metagenomes</taxon>
        <taxon>organismal metagenomes</taxon>
    </lineage>
</organism>
<name>A0A6M3KYT8_9ZZZZ</name>
<dbReference type="SUPFAM" id="SSF55608">
    <property type="entry name" value="Homing endonucleases"/>
    <property type="match status" value="1"/>
</dbReference>
<protein>
    <recommendedName>
        <fullName evidence="2">Homing endonuclease</fullName>
    </recommendedName>
</protein>
<sequence>MEKAPRDSIAEIIAKLPKGTVGITDPIYYQRRLEQSYPKADEILPMLALVYCAGIVDGEGTLGIRTRKYATKNATSLYFTPVMMVEMTSKTTVEYVANVLDCHVNPPRQDKRLTKNGKVRKPSWRFICSSQKLAKNIKLLLPYLITKRPQAELILEFYTLPKLHHSYDEDYKVSIREKQLKIYEKIKELNR</sequence>
<evidence type="ECO:0000313" key="1">
    <source>
        <dbReference type="EMBL" id="QJA87150.1"/>
    </source>
</evidence>
<dbReference type="InterPro" id="IPR027434">
    <property type="entry name" value="Homing_endonucl"/>
</dbReference>
<gene>
    <name evidence="1" type="ORF">MM415B03043_0002</name>
</gene>
<dbReference type="Gene3D" id="3.10.28.10">
    <property type="entry name" value="Homing endonucleases"/>
    <property type="match status" value="1"/>
</dbReference>
<dbReference type="EMBL" id="MT142685">
    <property type="protein sequence ID" value="QJA87150.1"/>
    <property type="molecule type" value="Genomic_DNA"/>
</dbReference>
<evidence type="ECO:0008006" key="2">
    <source>
        <dbReference type="Google" id="ProtNLM"/>
    </source>
</evidence>
<accession>A0A6M3KYT8</accession>